<dbReference type="InterPro" id="IPR035439">
    <property type="entry name" value="UPF0145_dom_sf"/>
</dbReference>
<comment type="caution">
    <text evidence="4">The sequence shown here is derived from an EMBL/GenBank/DDBJ whole genome shotgun (WGS) entry which is preliminary data.</text>
</comment>
<reference evidence="5" key="1">
    <citation type="journal article" date="2019" name="Int. J. Syst. Evol. Microbiol.">
        <title>The Global Catalogue of Microorganisms (GCM) 10K type strain sequencing project: providing services to taxonomists for standard genome sequencing and annotation.</title>
        <authorList>
            <consortium name="The Broad Institute Genomics Platform"/>
            <consortium name="The Broad Institute Genome Sequencing Center for Infectious Disease"/>
            <person name="Wu L."/>
            <person name="Ma J."/>
        </authorList>
    </citation>
    <scope>NUCLEOTIDE SEQUENCE [LARGE SCALE GENOMIC DNA]</scope>
    <source>
        <strain evidence="5">JCM 14234</strain>
    </source>
</reference>
<gene>
    <name evidence="4" type="ORF">GCM10010528_29930</name>
</gene>
<proteinExistence type="inferred from homology"/>
<dbReference type="PANTHER" id="PTHR34068:SF2">
    <property type="entry name" value="UPF0145 PROTEIN SCO3412"/>
    <property type="match status" value="1"/>
</dbReference>
<dbReference type="Pfam" id="PF01906">
    <property type="entry name" value="YbjQ_1"/>
    <property type="match status" value="1"/>
</dbReference>
<evidence type="ECO:0000256" key="3">
    <source>
        <dbReference type="SAM" id="MobiDB-lite"/>
    </source>
</evidence>
<comment type="similarity">
    <text evidence="1 2">Belongs to the UPF0145 family.</text>
</comment>
<dbReference type="PANTHER" id="PTHR34068">
    <property type="entry name" value="UPF0145 PROTEIN YBJQ"/>
    <property type="match status" value="1"/>
</dbReference>
<keyword evidence="5" id="KW-1185">Reference proteome</keyword>
<evidence type="ECO:0000256" key="1">
    <source>
        <dbReference type="ARBA" id="ARBA00010751"/>
    </source>
</evidence>
<protein>
    <recommendedName>
        <fullName evidence="2">UPF0145 protein GCM10010528_29930</fullName>
    </recommendedName>
</protein>
<evidence type="ECO:0000313" key="4">
    <source>
        <dbReference type="EMBL" id="GAA3048819.1"/>
    </source>
</evidence>
<dbReference type="InterPro" id="IPR002765">
    <property type="entry name" value="UPF0145_YbjQ-like"/>
</dbReference>
<dbReference type="Gene3D" id="3.30.110.70">
    <property type="entry name" value="Hypothetical protein apc22750. Chain B"/>
    <property type="match status" value="1"/>
</dbReference>
<dbReference type="Proteomes" id="UP001501035">
    <property type="component" value="Unassembled WGS sequence"/>
</dbReference>
<sequence>MLIVTTNDIPGYRIEAVLGEVMGMTVRSANIGANFVAGFRAMGGGEVTEYTKLVYESRQQVCQRMWEQAMQRGATAIVGARFDTGSIGAQFSEVCAYGTAVVAVPIPAGETGSTPQSASDAYARVAPSPLP</sequence>
<name>A0ABP6LPL0_9ACTN</name>
<dbReference type="HAMAP" id="MF_00338">
    <property type="entry name" value="UPF0145"/>
    <property type="match status" value="1"/>
</dbReference>
<dbReference type="SUPFAM" id="SSF117782">
    <property type="entry name" value="YbjQ-like"/>
    <property type="match status" value="1"/>
</dbReference>
<feature type="region of interest" description="Disordered" evidence="3">
    <location>
        <begin position="108"/>
        <end position="131"/>
    </location>
</feature>
<accession>A0ABP6LPL0</accession>
<dbReference type="EMBL" id="BAAAVS010000060">
    <property type="protein sequence ID" value="GAA3048819.1"/>
    <property type="molecule type" value="Genomic_DNA"/>
</dbReference>
<evidence type="ECO:0000313" key="5">
    <source>
        <dbReference type="Proteomes" id="UP001501035"/>
    </source>
</evidence>
<evidence type="ECO:0000256" key="2">
    <source>
        <dbReference type="HAMAP-Rule" id="MF_00338"/>
    </source>
</evidence>
<organism evidence="4 5">
    <name type="scientific">Gordonia defluvii</name>
    <dbReference type="NCBI Taxonomy" id="283718"/>
    <lineage>
        <taxon>Bacteria</taxon>
        <taxon>Bacillati</taxon>
        <taxon>Actinomycetota</taxon>
        <taxon>Actinomycetes</taxon>
        <taxon>Mycobacteriales</taxon>
        <taxon>Gordoniaceae</taxon>
        <taxon>Gordonia</taxon>
    </lineage>
</organism>
<dbReference type="RefSeq" id="WP_290706069.1">
    <property type="nucleotide sequence ID" value="NZ_BAAAVS010000060.1"/>
</dbReference>